<dbReference type="AlphaFoldDB" id="A0A238C2D8"/>
<dbReference type="EMBL" id="KZ269980">
    <property type="protein sequence ID" value="OZC11613.1"/>
    <property type="molecule type" value="Genomic_DNA"/>
</dbReference>
<feature type="domain" description="RING-type" evidence="4">
    <location>
        <begin position="452"/>
        <end position="498"/>
    </location>
</feature>
<dbReference type="InterPro" id="IPR001841">
    <property type="entry name" value="Znf_RING"/>
</dbReference>
<dbReference type="OrthoDB" id="6381204at2759"/>
<dbReference type="PROSITE" id="PS50089">
    <property type="entry name" value="ZF_RING_2"/>
    <property type="match status" value="1"/>
</dbReference>
<organism evidence="5 6">
    <name type="scientific">Onchocerca flexuosa</name>
    <dbReference type="NCBI Taxonomy" id="387005"/>
    <lineage>
        <taxon>Eukaryota</taxon>
        <taxon>Metazoa</taxon>
        <taxon>Ecdysozoa</taxon>
        <taxon>Nematoda</taxon>
        <taxon>Chromadorea</taxon>
        <taxon>Rhabditida</taxon>
        <taxon>Spirurina</taxon>
        <taxon>Spiruromorpha</taxon>
        <taxon>Filarioidea</taxon>
        <taxon>Onchocercidae</taxon>
        <taxon>Onchocerca</taxon>
    </lineage>
</organism>
<accession>A0A238C2D8</accession>
<dbReference type="Proteomes" id="UP000242913">
    <property type="component" value="Unassembled WGS sequence"/>
</dbReference>
<dbReference type="SUPFAM" id="SSF57850">
    <property type="entry name" value="RING/U-box"/>
    <property type="match status" value="1"/>
</dbReference>
<keyword evidence="1 3" id="KW-0479">Metal-binding</keyword>
<keyword evidence="6" id="KW-1185">Reference proteome</keyword>
<evidence type="ECO:0000256" key="3">
    <source>
        <dbReference type="PROSITE-ProRule" id="PRU00175"/>
    </source>
</evidence>
<proteinExistence type="predicted"/>
<dbReference type="Pfam" id="PF24628">
    <property type="entry name" value="DUF7627"/>
    <property type="match status" value="1"/>
</dbReference>
<evidence type="ECO:0000313" key="5">
    <source>
        <dbReference type="EMBL" id="OZC11613.1"/>
    </source>
</evidence>
<evidence type="ECO:0000256" key="2">
    <source>
        <dbReference type="ARBA" id="ARBA00022833"/>
    </source>
</evidence>
<dbReference type="InterPro" id="IPR013083">
    <property type="entry name" value="Znf_RING/FYVE/PHD"/>
</dbReference>
<evidence type="ECO:0000259" key="4">
    <source>
        <dbReference type="PROSITE" id="PS50089"/>
    </source>
</evidence>
<keyword evidence="1 3" id="KW-0863">Zinc-finger</keyword>
<dbReference type="InterPro" id="IPR056044">
    <property type="entry name" value="DUF7627"/>
</dbReference>
<reference evidence="5 6" key="1">
    <citation type="submission" date="2015-12" db="EMBL/GenBank/DDBJ databases">
        <title>Draft genome of the nematode, Onchocerca flexuosa.</title>
        <authorList>
            <person name="Mitreva M."/>
        </authorList>
    </citation>
    <scope>NUCLEOTIDE SEQUENCE [LARGE SCALE GENOMIC DNA]</scope>
    <source>
        <strain evidence="5">Red Deer</strain>
    </source>
</reference>
<dbReference type="GO" id="GO:0008270">
    <property type="term" value="F:zinc ion binding"/>
    <property type="evidence" value="ECO:0007669"/>
    <property type="project" value="UniProtKB-KW"/>
</dbReference>
<protein>
    <submittedName>
        <fullName evidence="5">Zinc finger, C3HC4 type</fullName>
    </submittedName>
</protein>
<name>A0A238C2D8_9BILA</name>
<dbReference type="Gene3D" id="3.30.40.10">
    <property type="entry name" value="Zinc/RING finger domain, C3HC4 (zinc finger)"/>
    <property type="match status" value="1"/>
</dbReference>
<sequence length="559" mass="63617">MEMDLQIYTMSDDGPTNTEPEVNSSATYRLDSSFDCDTIEKLTKLTIARNDLRPKSFGERKAREKNTRIARGHQMFKNIESALNDGQMKKKLQGKKEKQLVNRLQVGEMVLPGEFSSPKTRKPVSSSAITVDELISLFDLACNDHCSMHDSVKFSKTFCLIFYWKDFLFKTFVPENTVSDANLCLSDEDWNRFACHVANIGIHGIRGFAVTAVISATRQKGFRSAFAQEINVLMSDYVLFGGKVGVGLPEFVAHLLIANWPREHARCNLESNDILFCIVSSIKGWLETITGETNEIEEIESNCACALYDVCRFAQRKFWMKWPELVDECYAAVRDGITLNITLTKEARKALLDTIIMMHEWTSRHAKTLVNVSTQTWSLGMVLSELVHFLRRRVRPPESESEHCLLDTEPTCCSIVRLPSPQRQHIDALLKRLKTKLACEPEDRANGMDDECCVCVQRRASVRAFPCSHKVFCRNCAVQLIEHAINENKMRMSCIICRRDIARLQYSRPSRSARIRKQQALLDSNSSNTTSATATFATARVLNNAIWRKKNAFANVYYN</sequence>
<gene>
    <name evidence="5" type="ORF">X798_01474</name>
</gene>
<dbReference type="Pfam" id="PF13920">
    <property type="entry name" value="zf-C3HC4_3"/>
    <property type="match status" value="1"/>
</dbReference>
<keyword evidence="2" id="KW-0862">Zinc</keyword>
<evidence type="ECO:0000313" key="6">
    <source>
        <dbReference type="Proteomes" id="UP000242913"/>
    </source>
</evidence>
<evidence type="ECO:0000256" key="1">
    <source>
        <dbReference type="ARBA" id="ARBA00022771"/>
    </source>
</evidence>